<dbReference type="SUPFAM" id="SSF64263">
    <property type="entry name" value="Prokaryotic ribosomal protein L17"/>
    <property type="match status" value="1"/>
</dbReference>
<dbReference type="PANTHER" id="PTHR14413:SF16">
    <property type="entry name" value="LARGE RIBOSOMAL SUBUNIT PROTEIN BL17M"/>
    <property type="match status" value="1"/>
</dbReference>
<keyword evidence="3 4" id="KW-0687">Ribonucleoprotein</keyword>
<dbReference type="PANTHER" id="PTHR14413">
    <property type="entry name" value="RIBOSOMAL PROTEIN L17"/>
    <property type="match status" value="1"/>
</dbReference>
<dbReference type="Gene3D" id="3.90.1030.10">
    <property type="entry name" value="Ribosomal protein L17"/>
    <property type="match status" value="1"/>
</dbReference>
<comment type="similarity">
    <text evidence="1 4 5">Belongs to the bacterial ribosomal protein bL17 family.</text>
</comment>
<dbReference type="InterPro" id="IPR047859">
    <property type="entry name" value="Ribosomal_bL17_CS"/>
</dbReference>
<protein>
    <recommendedName>
        <fullName evidence="4">Large ribosomal subunit protein bL17</fullName>
    </recommendedName>
</protein>
<evidence type="ECO:0000313" key="6">
    <source>
        <dbReference type="EMBL" id="CAB3976368.1"/>
    </source>
</evidence>
<name>A0A6J5JVM3_9GAMM</name>
<gene>
    <name evidence="4 6" type="primary">rplQ</name>
    <name evidence="6" type="ORF">ESZ_00154</name>
</gene>
<dbReference type="InterPro" id="IPR000456">
    <property type="entry name" value="Ribosomal_bL17"/>
</dbReference>
<dbReference type="KEGG" id="acil:ESZ_00154"/>
<accession>A0A6J5JVM3</accession>
<dbReference type="Proteomes" id="UP000509549">
    <property type="component" value="Chromosome"/>
</dbReference>
<sequence>MRHRNIGRYFNRNSEQRKALFLNLCKDLIKYGIIKTTLEKAKELRGYIEPLITLSKNDSISNRRLVFKTVRDKNSVHILFSVLGKRYVSRPGGYTRILKYGIRRGDCATLAFIELVDRNING</sequence>
<evidence type="ECO:0000256" key="1">
    <source>
        <dbReference type="ARBA" id="ARBA00008777"/>
    </source>
</evidence>
<dbReference type="EMBL" id="LR794158">
    <property type="protein sequence ID" value="CAB3976368.1"/>
    <property type="molecule type" value="Genomic_DNA"/>
</dbReference>
<dbReference type="GO" id="GO:0006412">
    <property type="term" value="P:translation"/>
    <property type="evidence" value="ECO:0007669"/>
    <property type="project" value="UniProtKB-UniRule"/>
</dbReference>
<dbReference type="GO" id="GO:0022625">
    <property type="term" value="C:cytosolic large ribosomal subunit"/>
    <property type="evidence" value="ECO:0007669"/>
    <property type="project" value="TreeGrafter"/>
</dbReference>
<keyword evidence="2 4" id="KW-0689">Ribosomal protein</keyword>
<dbReference type="InterPro" id="IPR036373">
    <property type="entry name" value="Ribosomal_bL17_sf"/>
</dbReference>
<comment type="subunit">
    <text evidence="4">Part of the 50S ribosomal subunit. Contacts protein L32.</text>
</comment>
<organism evidence="6 7">
    <name type="scientific">Candidatus Azoamicus ciliaticola</name>
    <dbReference type="NCBI Taxonomy" id="2652803"/>
    <lineage>
        <taxon>Bacteria</taxon>
        <taxon>Pseudomonadati</taxon>
        <taxon>Pseudomonadota</taxon>
        <taxon>Gammaproteobacteria</taxon>
        <taxon>Candidatus Azoamicaceae</taxon>
        <taxon>Candidatus Azoamicus</taxon>
    </lineage>
</organism>
<evidence type="ECO:0000256" key="5">
    <source>
        <dbReference type="RuleBase" id="RU000660"/>
    </source>
</evidence>
<evidence type="ECO:0000256" key="4">
    <source>
        <dbReference type="HAMAP-Rule" id="MF_01368"/>
    </source>
</evidence>
<evidence type="ECO:0000256" key="2">
    <source>
        <dbReference type="ARBA" id="ARBA00022980"/>
    </source>
</evidence>
<dbReference type="GO" id="GO:0003735">
    <property type="term" value="F:structural constituent of ribosome"/>
    <property type="evidence" value="ECO:0007669"/>
    <property type="project" value="InterPro"/>
</dbReference>
<dbReference type="RefSeq" id="WP_176604898.1">
    <property type="nucleotide sequence ID" value="NZ_LR794158.1"/>
</dbReference>
<dbReference type="HAMAP" id="MF_01368">
    <property type="entry name" value="Ribosomal_bL17"/>
    <property type="match status" value="1"/>
</dbReference>
<reference evidence="6 7" key="1">
    <citation type="submission" date="2020-04" db="EMBL/GenBank/DDBJ databases">
        <authorList>
            <person name="Graf S J."/>
        </authorList>
    </citation>
    <scope>NUCLEOTIDE SEQUENCE [LARGE SCALE GENOMIC DNA]</scope>
    <source>
        <strain evidence="6">1</strain>
    </source>
</reference>
<dbReference type="AlphaFoldDB" id="A0A6J5JVM3"/>
<proteinExistence type="inferred from homology"/>
<dbReference type="FunFam" id="3.90.1030.10:FF:000001">
    <property type="entry name" value="50S ribosomal protein L17"/>
    <property type="match status" value="1"/>
</dbReference>
<evidence type="ECO:0000313" key="7">
    <source>
        <dbReference type="Proteomes" id="UP000509549"/>
    </source>
</evidence>
<dbReference type="PROSITE" id="PS01167">
    <property type="entry name" value="RIBOSOMAL_L17"/>
    <property type="match status" value="1"/>
</dbReference>
<dbReference type="Pfam" id="PF01196">
    <property type="entry name" value="Ribosomal_L17"/>
    <property type="match status" value="1"/>
</dbReference>
<keyword evidence="7" id="KW-1185">Reference proteome</keyword>
<dbReference type="NCBIfam" id="TIGR00059">
    <property type="entry name" value="L17"/>
    <property type="match status" value="1"/>
</dbReference>
<evidence type="ECO:0000256" key="3">
    <source>
        <dbReference type="ARBA" id="ARBA00023274"/>
    </source>
</evidence>